<protein>
    <submittedName>
        <fullName evidence="1">P-type conjugative transfer protein TrbJ</fullName>
    </submittedName>
</protein>
<comment type="caution">
    <text evidence="1">The sequence shown here is derived from an EMBL/GenBank/DDBJ whole genome shotgun (WGS) entry which is preliminary data.</text>
</comment>
<gene>
    <name evidence="1" type="primary">trbJ</name>
    <name evidence="1" type="ORF">HS096_07460</name>
</gene>
<dbReference type="NCBIfam" id="TIGR02780">
    <property type="entry name" value="TrbJ_Ti"/>
    <property type="match status" value="1"/>
</dbReference>
<name>A0A928TRQ8_UNCKA</name>
<accession>A0A928TRQ8</accession>
<dbReference type="InterPro" id="IPR014147">
    <property type="entry name" value="T4SS_TrbJ"/>
</dbReference>
<evidence type="ECO:0000313" key="1">
    <source>
        <dbReference type="EMBL" id="MBE7526077.1"/>
    </source>
</evidence>
<dbReference type="AlphaFoldDB" id="A0A928TRQ8"/>
<dbReference type="Proteomes" id="UP000710385">
    <property type="component" value="Unassembled WGS sequence"/>
</dbReference>
<organism evidence="1 2">
    <name type="scientific">candidate division WWE3 bacterium</name>
    <dbReference type="NCBI Taxonomy" id="2053526"/>
    <lineage>
        <taxon>Bacteria</taxon>
        <taxon>Katanobacteria</taxon>
    </lineage>
</organism>
<proteinExistence type="predicted"/>
<evidence type="ECO:0000313" key="2">
    <source>
        <dbReference type="Proteomes" id="UP000710385"/>
    </source>
</evidence>
<sequence>MNAISVTKTIKSGLLVLAASTLFGAALFYSRPAPALTVFCSNCSNWWTQALEKLELINTQINTARQLQDSLQQAISLPGRMFQNVTSNLQRVVGVYQNARMLGRDVQNFDERFMRQFSGYENYLRTIGNGTVDMGGRYRQWSDYGMENIRAAMKSAGFNVESISSDNDMLDTMLSRSSSASGRLQALQAGNEIAALNVQQLTRLRDMFSSQITLQANYMATQTERQAMDDALAEEMRRSRIRNSKDTGF</sequence>
<reference evidence="1" key="1">
    <citation type="submission" date="2020-05" db="EMBL/GenBank/DDBJ databases">
        <title>High-Quality Genomes of Partial-Nitritation/Anammox System by Hierarchical Clustering Based Hybrid Assembly.</title>
        <authorList>
            <person name="Liu L."/>
            <person name="Wang Y."/>
            <person name="Che Y."/>
            <person name="Chen Y."/>
            <person name="Xia Y."/>
            <person name="Luo R."/>
            <person name="Cheng S.H."/>
            <person name="Zheng C."/>
            <person name="Zhang T."/>
        </authorList>
    </citation>
    <scope>NUCLEOTIDE SEQUENCE</scope>
    <source>
        <strain evidence="1">H1_PAT1</strain>
    </source>
</reference>
<dbReference type="EMBL" id="JABTTY010000004">
    <property type="protein sequence ID" value="MBE7526077.1"/>
    <property type="molecule type" value="Genomic_DNA"/>
</dbReference>